<proteinExistence type="predicted"/>
<dbReference type="SUPFAM" id="SSF46785">
    <property type="entry name" value="Winged helix' DNA-binding domain"/>
    <property type="match status" value="1"/>
</dbReference>
<evidence type="ECO:0000259" key="4">
    <source>
        <dbReference type="PROSITE" id="PS51077"/>
    </source>
</evidence>
<accession>A0A917WSM2</accession>
<dbReference type="GO" id="GO:0003677">
    <property type="term" value="F:DNA binding"/>
    <property type="evidence" value="ECO:0007669"/>
    <property type="project" value="UniProtKB-KW"/>
</dbReference>
<dbReference type="PROSITE" id="PS51078">
    <property type="entry name" value="ICLR_ED"/>
    <property type="match status" value="1"/>
</dbReference>
<dbReference type="EMBL" id="BMPI01000012">
    <property type="protein sequence ID" value="GGM25943.1"/>
    <property type="molecule type" value="Genomic_DNA"/>
</dbReference>
<dbReference type="Pfam" id="PF01614">
    <property type="entry name" value="IclR_C"/>
    <property type="match status" value="1"/>
</dbReference>
<dbReference type="RefSeq" id="WP_190250317.1">
    <property type="nucleotide sequence ID" value="NZ_BMPI01000012.1"/>
</dbReference>
<dbReference type="Gene3D" id="1.10.10.10">
    <property type="entry name" value="Winged helix-like DNA-binding domain superfamily/Winged helix DNA-binding domain"/>
    <property type="match status" value="1"/>
</dbReference>
<keyword evidence="7" id="KW-1185">Reference proteome</keyword>
<reference evidence="6" key="2">
    <citation type="submission" date="2020-09" db="EMBL/GenBank/DDBJ databases">
        <authorList>
            <person name="Sun Q."/>
            <person name="Ohkuma M."/>
        </authorList>
    </citation>
    <scope>NUCLEOTIDE SEQUENCE</scope>
    <source>
        <strain evidence="6">JCM 19831</strain>
    </source>
</reference>
<keyword evidence="1" id="KW-0805">Transcription regulation</keyword>
<evidence type="ECO:0000313" key="6">
    <source>
        <dbReference type="EMBL" id="GGM25943.1"/>
    </source>
</evidence>
<dbReference type="InterPro" id="IPR029016">
    <property type="entry name" value="GAF-like_dom_sf"/>
</dbReference>
<dbReference type="PANTHER" id="PTHR30136">
    <property type="entry name" value="HELIX-TURN-HELIX TRANSCRIPTIONAL REGULATOR, ICLR FAMILY"/>
    <property type="match status" value="1"/>
</dbReference>
<dbReference type="SUPFAM" id="SSF55781">
    <property type="entry name" value="GAF domain-like"/>
    <property type="match status" value="1"/>
</dbReference>
<dbReference type="InterPro" id="IPR036388">
    <property type="entry name" value="WH-like_DNA-bd_sf"/>
</dbReference>
<dbReference type="PROSITE" id="PS51077">
    <property type="entry name" value="HTH_ICLR"/>
    <property type="match status" value="1"/>
</dbReference>
<dbReference type="PANTHER" id="PTHR30136:SF24">
    <property type="entry name" value="HTH-TYPE TRANSCRIPTIONAL REPRESSOR ALLR"/>
    <property type="match status" value="1"/>
</dbReference>
<dbReference type="InterPro" id="IPR005471">
    <property type="entry name" value="Tscrpt_reg_IclR_N"/>
</dbReference>
<evidence type="ECO:0000259" key="5">
    <source>
        <dbReference type="PROSITE" id="PS51078"/>
    </source>
</evidence>
<dbReference type="InterPro" id="IPR014757">
    <property type="entry name" value="Tscrpt_reg_IclR_C"/>
</dbReference>
<feature type="domain" description="IclR-ED" evidence="5">
    <location>
        <begin position="86"/>
        <end position="271"/>
    </location>
</feature>
<comment type="caution">
    <text evidence="6">The sequence shown here is derived from an EMBL/GenBank/DDBJ whole genome shotgun (WGS) entry which is preliminary data.</text>
</comment>
<dbReference type="InterPro" id="IPR050707">
    <property type="entry name" value="HTH_MetabolicPath_Reg"/>
</dbReference>
<keyword evidence="2" id="KW-0238">DNA-binding</keyword>
<dbReference type="Gene3D" id="3.30.450.40">
    <property type="match status" value="1"/>
</dbReference>
<dbReference type="SMART" id="SM00346">
    <property type="entry name" value="HTH_ICLR"/>
    <property type="match status" value="1"/>
</dbReference>
<evidence type="ECO:0000256" key="1">
    <source>
        <dbReference type="ARBA" id="ARBA00023015"/>
    </source>
</evidence>
<evidence type="ECO:0000256" key="3">
    <source>
        <dbReference type="ARBA" id="ARBA00023163"/>
    </source>
</evidence>
<name>A0A917WSM2_9ACTN</name>
<keyword evidence="3" id="KW-0804">Transcription</keyword>
<evidence type="ECO:0000256" key="2">
    <source>
        <dbReference type="ARBA" id="ARBA00023125"/>
    </source>
</evidence>
<dbReference type="GO" id="GO:0003700">
    <property type="term" value="F:DNA-binding transcription factor activity"/>
    <property type="evidence" value="ECO:0007669"/>
    <property type="project" value="TreeGrafter"/>
</dbReference>
<dbReference type="Proteomes" id="UP000642070">
    <property type="component" value="Unassembled WGS sequence"/>
</dbReference>
<dbReference type="Pfam" id="PF09339">
    <property type="entry name" value="HTH_IclR"/>
    <property type="match status" value="1"/>
</dbReference>
<protein>
    <submittedName>
        <fullName evidence="6">IclR family transcriptional regulator</fullName>
    </submittedName>
</protein>
<organism evidence="6 7">
    <name type="scientific">Dactylosporangium sucinum</name>
    <dbReference type="NCBI Taxonomy" id="1424081"/>
    <lineage>
        <taxon>Bacteria</taxon>
        <taxon>Bacillati</taxon>
        <taxon>Actinomycetota</taxon>
        <taxon>Actinomycetes</taxon>
        <taxon>Micromonosporales</taxon>
        <taxon>Micromonosporaceae</taxon>
        <taxon>Dactylosporangium</taxon>
    </lineage>
</organism>
<dbReference type="AlphaFoldDB" id="A0A917WSM2"/>
<dbReference type="GO" id="GO:0045892">
    <property type="term" value="P:negative regulation of DNA-templated transcription"/>
    <property type="evidence" value="ECO:0007669"/>
    <property type="project" value="TreeGrafter"/>
</dbReference>
<evidence type="ECO:0000313" key="7">
    <source>
        <dbReference type="Proteomes" id="UP000642070"/>
    </source>
</evidence>
<feature type="domain" description="HTH iclR-type" evidence="4">
    <location>
        <begin position="23"/>
        <end position="85"/>
    </location>
</feature>
<sequence>MAPTTRPKDAADTTDAAVPAGSIKSAERVLQILDLVARHTDGIDASGIRASLKLPRSSLHGLLRVLSDRGYLFVDPDSRVYRVGLHAWEVGQAYSHNQNISVLIGPEMRALRDELNETVQLAVLDGLDNVYLAKEESDHPLRLVSGVGLRLPAHTTALGKVLLAGLPAGEVRRRLAGVTLQRFTKSTIGDKAELLRRLAAVRASGFAEDDGEYTVGLYCVAVPVRSESGAVVAAVSCSTPSARAGATGDRAQRYLPALRACAGRLAPLIAPLS</sequence>
<gene>
    <name evidence="6" type="ORF">GCM10007977_028870</name>
</gene>
<dbReference type="InterPro" id="IPR036390">
    <property type="entry name" value="WH_DNA-bd_sf"/>
</dbReference>
<reference evidence="6" key="1">
    <citation type="journal article" date="2014" name="Int. J. Syst. Evol. Microbiol.">
        <title>Complete genome sequence of Corynebacterium casei LMG S-19264T (=DSM 44701T), isolated from a smear-ripened cheese.</title>
        <authorList>
            <consortium name="US DOE Joint Genome Institute (JGI-PGF)"/>
            <person name="Walter F."/>
            <person name="Albersmeier A."/>
            <person name="Kalinowski J."/>
            <person name="Ruckert C."/>
        </authorList>
    </citation>
    <scope>NUCLEOTIDE SEQUENCE</scope>
    <source>
        <strain evidence="6">JCM 19831</strain>
    </source>
</reference>